<keyword evidence="2 5" id="KW-0812">Transmembrane</keyword>
<evidence type="ECO:0000256" key="5">
    <source>
        <dbReference type="SAM" id="Phobius"/>
    </source>
</evidence>
<dbReference type="Gene3D" id="1.20.58.390">
    <property type="entry name" value="Neurotransmitter-gated ion-channel transmembrane domain"/>
    <property type="match status" value="1"/>
</dbReference>
<feature type="domain" description="Neurotransmitter-gated ion-channel ligand-binding" evidence="6">
    <location>
        <begin position="47"/>
        <end position="173"/>
    </location>
</feature>
<dbReference type="InterPro" id="IPR006202">
    <property type="entry name" value="Neur_chan_lig-bd"/>
</dbReference>
<feature type="transmembrane region" description="Helical" evidence="5">
    <location>
        <begin position="298"/>
        <end position="320"/>
    </location>
</feature>
<evidence type="ECO:0000256" key="4">
    <source>
        <dbReference type="ARBA" id="ARBA00023136"/>
    </source>
</evidence>
<proteinExistence type="predicted"/>
<feature type="transmembrane region" description="Helical" evidence="5">
    <location>
        <begin position="269"/>
        <end position="286"/>
    </location>
</feature>
<accession>A0A1G8IKA3</accession>
<keyword evidence="4 5" id="KW-0472">Membrane</keyword>
<dbReference type="Proteomes" id="UP000199382">
    <property type="component" value="Unassembled WGS sequence"/>
</dbReference>
<name>A0A1G8IKA3_9RHOB</name>
<reference evidence="7 8" key="1">
    <citation type="submission" date="2016-10" db="EMBL/GenBank/DDBJ databases">
        <authorList>
            <person name="de Groot N.N."/>
        </authorList>
    </citation>
    <scope>NUCLEOTIDE SEQUENCE [LARGE SCALE GENOMIC DNA]</scope>
    <source>
        <strain evidence="7 8">DSM 25294</strain>
    </source>
</reference>
<evidence type="ECO:0000256" key="3">
    <source>
        <dbReference type="ARBA" id="ARBA00022989"/>
    </source>
</evidence>
<dbReference type="InterPro" id="IPR006201">
    <property type="entry name" value="Neur_channel"/>
</dbReference>
<gene>
    <name evidence="7" type="ORF">SAMN04488026_100158</name>
</gene>
<evidence type="ECO:0000256" key="2">
    <source>
        <dbReference type="ARBA" id="ARBA00022692"/>
    </source>
</evidence>
<keyword evidence="8" id="KW-1185">Reference proteome</keyword>
<dbReference type="GO" id="GO:0016020">
    <property type="term" value="C:membrane"/>
    <property type="evidence" value="ECO:0007669"/>
    <property type="project" value="UniProtKB-SubCell"/>
</dbReference>
<evidence type="ECO:0000313" key="7">
    <source>
        <dbReference type="EMBL" id="SDI19217.1"/>
    </source>
</evidence>
<dbReference type="PANTHER" id="PTHR18945">
    <property type="entry name" value="NEUROTRANSMITTER GATED ION CHANNEL"/>
    <property type="match status" value="1"/>
</dbReference>
<feature type="transmembrane region" description="Helical" evidence="5">
    <location>
        <begin position="341"/>
        <end position="359"/>
    </location>
</feature>
<evidence type="ECO:0000313" key="8">
    <source>
        <dbReference type="Proteomes" id="UP000199382"/>
    </source>
</evidence>
<evidence type="ECO:0000259" key="6">
    <source>
        <dbReference type="Pfam" id="PF02931"/>
    </source>
</evidence>
<feature type="transmembrane region" description="Helical" evidence="5">
    <location>
        <begin position="239"/>
        <end position="262"/>
    </location>
</feature>
<dbReference type="InterPro" id="IPR038050">
    <property type="entry name" value="Neuro_actylchol_rec"/>
</dbReference>
<comment type="subcellular location">
    <subcellularLocation>
        <location evidence="1">Membrane</location>
        <topology evidence="1">Multi-pass membrane protein</topology>
    </subcellularLocation>
</comment>
<protein>
    <submittedName>
        <fullName evidence="7">Neurotransmitter-gated ion-channel ligand binding domain-containing protein</fullName>
    </submittedName>
</protein>
<dbReference type="Gene3D" id="2.70.170.10">
    <property type="entry name" value="Neurotransmitter-gated ion-channel ligand-binding domain"/>
    <property type="match status" value="1"/>
</dbReference>
<dbReference type="GO" id="GO:0005230">
    <property type="term" value="F:extracellular ligand-gated monoatomic ion channel activity"/>
    <property type="evidence" value="ECO:0007669"/>
    <property type="project" value="InterPro"/>
</dbReference>
<dbReference type="Pfam" id="PF02931">
    <property type="entry name" value="Neur_chan_LBD"/>
    <property type="match status" value="1"/>
</dbReference>
<evidence type="ECO:0000256" key="1">
    <source>
        <dbReference type="ARBA" id="ARBA00004141"/>
    </source>
</evidence>
<dbReference type="InterPro" id="IPR036734">
    <property type="entry name" value="Neur_chan_lig-bd_sf"/>
</dbReference>
<dbReference type="OrthoDB" id="7069101at2"/>
<sequence>MDLVVLSLLRAACGIFLVAAIGVLYPAPVKAQDDPLTGLDAMLDEAAPEEPLRVGVGVKITQITGVDQRAENYGVVARVRMKWKDEALAFDAEEVGRSIKTLSAKNFAEKARELGVNIPAATIENQQSRSFVKSATVSWFPDGTALYNVEVILTLQAPDFDFRRFPFDHQNFYFRIIGNAPTDFIQFEPLAEASGLGDTLGEEEWVITNYWTEVDEAEGISGFTSSRFSLGFSAHRHLFYYWARIFVPVILIIIIGWANLFLEEYRRRIDIASGNLLAFIAYNFTISGELPRLGYVTFIDSLMMAVFVISVASVVYNVALRRLSMAGMEERARAIDWHTTHWGYPVLFIGTILVLRQIFFVESTLIAVL</sequence>
<keyword evidence="3 5" id="KW-1133">Transmembrane helix</keyword>
<dbReference type="GO" id="GO:0004888">
    <property type="term" value="F:transmembrane signaling receptor activity"/>
    <property type="evidence" value="ECO:0007669"/>
    <property type="project" value="InterPro"/>
</dbReference>
<dbReference type="SUPFAM" id="SSF90112">
    <property type="entry name" value="Neurotransmitter-gated ion-channel transmembrane pore"/>
    <property type="match status" value="1"/>
</dbReference>
<dbReference type="SUPFAM" id="SSF63712">
    <property type="entry name" value="Nicotinic receptor ligand binding domain-like"/>
    <property type="match status" value="1"/>
</dbReference>
<organism evidence="7 8">
    <name type="scientific">Aliiruegeria lutimaris</name>
    <dbReference type="NCBI Taxonomy" id="571298"/>
    <lineage>
        <taxon>Bacteria</taxon>
        <taxon>Pseudomonadati</taxon>
        <taxon>Pseudomonadota</taxon>
        <taxon>Alphaproteobacteria</taxon>
        <taxon>Rhodobacterales</taxon>
        <taxon>Roseobacteraceae</taxon>
        <taxon>Aliiruegeria</taxon>
    </lineage>
</organism>
<dbReference type="AlphaFoldDB" id="A0A1G8IKA3"/>
<dbReference type="STRING" id="571298.SAMN04488026_100158"/>
<dbReference type="InterPro" id="IPR036719">
    <property type="entry name" value="Neuro-gated_channel_TM_sf"/>
</dbReference>
<dbReference type="EMBL" id="FNEK01000001">
    <property type="protein sequence ID" value="SDI19217.1"/>
    <property type="molecule type" value="Genomic_DNA"/>
</dbReference>